<dbReference type="GO" id="GO:0010436">
    <property type="term" value="F:carotenoid dioxygenase activity"/>
    <property type="evidence" value="ECO:0007669"/>
    <property type="project" value="TreeGrafter"/>
</dbReference>
<evidence type="ECO:0000256" key="1">
    <source>
        <dbReference type="ARBA" id="ARBA00006787"/>
    </source>
</evidence>
<sequence>MMPTLNPQASANLPTYSLTDWQGGTRSLPDEYDYWIDEVTGEIPPGLVGTLFRNGPGLLDIGGVALKHPFDGDGMICAFTFKDGQVHFRNRYVQTTGYQAEQQAGKILYRGVFGTPKPGGWLNNLFDMKLKNIANTQVIYWGAKLLALWEAAWPYQLNPATLETLGEINLDGLLKPGDAFAAHPRLDPQQQRLVNFSLKPGLTTAVRLFEFALDGRCVLEQDYNFPGFAFIHDFALTPNYGIFFQNPVQLNPIPYLLGFKGAAECLSFNPQHPTHIWLLPRLGGTPLHFTMPACFVFHHANAFELGDDIVVDSICYESFPGLDSDTNYRQVDFASLPPGQLWRIRINKTSQAVTMNQLDPRCCEFPCLHPNYVGQPYRYLYTAAADNPTGNAPLQGILRLDLETQTQEFWSAAPRGFVTEPVFVPDPTRINPEDSASQETAGWLLVLTYEASRQKSDLVILDAANVSQGPLARLHLKHHIPYGLHGTFTPQTFMDSPV</sequence>
<evidence type="ECO:0000256" key="2">
    <source>
        <dbReference type="ARBA" id="ARBA00022723"/>
    </source>
</evidence>
<keyword evidence="3" id="KW-0560">Oxidoreductase</keyword>
<gene>
    <name evidence="6" type="ORF">RIF25_07290</name>
</gene>
<evidence type="ECO:0000313" key="6">
    <source>
        <dbReference type="EMBL" id="MDS3860613.1"/>
    </source>
</evidence>
<evidence type="ECO:0000313" key="7">
    <source>
        <dbReference type="Proteomes" id="UP001268256"/>
    </source>
</evidence>
<organism evidence="6 7">
    <name type="scientific">Pseudocalidococcus azoricus BACA0444</name>
    <dbReference type="NCBI Taxonomy" id="2918990"/>
    <lineage>
        <taxon>Bacteria</taxon>
        <taxon>Bacillati</taxon>
        <taxon>Cyanobacteriota</taxon>
        <taxon>Cyanophyceae</taxon>
        <taxon>Acaryochloridales</taxon>
        <taxon>Thermosynechococcaceae</taxon>
        <taxon>Pseudocalidococcus</taxon>
        <taxon>Pseudocalidococcus azoricus</taxon>
    </lineage>
</organism>
<keyword evidence="4 5" id="KW-0408">Iron</keyword>
<proteinExistence type="inferred from homology"/>
<reference evidence="7" key="1">
    <citation type="submission" date="2023-07" db="EMBL/GenBank/DDBJ databases">
        <authorList>
            <person name="Luz R."/>
            <person name="Cordeiro R."/>
            <person name="Fonseca A."/>
            <person name="Goncalves V."/>
        </authorList>
    </citation>
    <scope>NUCLEOTIDE SEQUENCE [LARGE SCALE GENOMIC DNA]</scope>
    <source>
        <strain evidence="7">BACA0444</strain>
    </source>
</reference>
<dbReference type="RefSeq" id="WP_322877883.1">
    <property type="nucleotide sequence ID" value="NZ_JAVMIP010000005.1"/>
</dbReference>
<comment type="cofactor">
    <cofactor evidence="5">
        <name>Fe(2+)</name>
        <dbReference type="ChEBI" id="CHEBI:29033"/>
    </cofactor>
    <text evidence="5">Binds 1 Fe(2+) ion per subunit.</text>
</comment>
<dbReference type="PANTHER" id="PTHR10543">
    <property type="entry name" value="BETA-CAROTENE DIOXYGENASE"/>
    <property type="match status" value="1"/>
</dbReference>
<dbReference type="GO" id="GO:0046872">
    <property type="term" value="F:metal ion binding"/>
    <property type="evidence" value="ECO:0007669"/>
    <property type="project" value="UniProtKB-KW"/>
</dbReference>
<dbReference type="PANTHER" id="PTHR10543:SF89">
    <property type="entry name" value="CAROTENOID 9,10(9',10')-CLEAVAGE DIOXYGENASE 1"/>
    <property type="match status" value="1"/>
</dbReference>
<dbReference type="Proteomes" id="UP001268256">
    <property type="component" value="Unassembled WGS sequence"/>
</dbReference>
<feature type="binding site" evidence="5">
    <location>
        <position position="298"/>
    </location>
    <ligand>
        <name>Fe cation</name>
        <dbReference type="ChEBI" id="CHEBI:24875"/>
        <note>catalytic</note>
    </ligand>
</feature>
<keyword evidence="2 5" id="KW-0479">Metal-binding</keyword>
<comment type="similarity">
    <text evidence="1">Belongs to the carotenoid oxygenase family.</text>
</comment>
<feature type="binding site" evidence="5">
    <location>
        <position position="232"/>
    </location>
    <ligand>
        <name>Fe cation</name>
        <dbReference type="ChEBI" id="CHEBI:24875"/>
        <note>catalytic</note>
    </ligand>
</feature>
<evidence type="ECO:0000256" key="4">
    <source>
        <dbReference type="ARBA" id="ARBA00023004"/>
    </source>
</evidence>
<evidence type="ECO:0000256" key="3">
    <source>
        <dbReference type="ARBA" id="ARBA00023002"/>
    </source>
</evidence>
<feature type="binding site" evidence="5">
    <location>
        <position position="485"/>
    </location>
    <ligand>
        <name>Fe cation</name>
        <dbReference type="ChEBI" id="CHEBI:24875"/>
        <note>catalytic</note>
    </ligand>
</feature>
<protein>
    <submittedName>
        <fullName evidence="6">Carotenoid oxygenase family protein</fullName>
    </submittedName>
</protein>
<dbReference type="EMBL" id="JAVMIP010000005">
    <property type="protein sequence ID" value="MDS3860613.1"/>
    <property type="molecule type" value="Genomic_DNA"/>
</dbReference>
<name>A0AAE4FQX6_9CYAN</name>
<feature type="binding site" evidence="5">
    <location>
        <position position="183"/>
    </location>
    <ligand>
        <name>Fe cation</name>
        <dbReference type="ChEBI" id="CHEBI:24875"/>
        <note>catalytic</note>
    </ligand>
</feature>
<dbReference type="InterPro" id="IPR004294">
    <property type="entry name" value="Carotenoid_Oase"/>
</dbReference>
<accession>A0AAE4FQX6</accession>
<dbReference type="Pfam" id="PF03055">
    <property type="entry name" value="RPE65"/>
    <property type="match status" value="1"/>
</dbReference>
<dbReference type="AlphaFoldDB" id="A0AAE4FQX6"/>
<keyword evidence="7" id="KW-1185">Reference proteome</keyword>
<comment type="caution">
    <text evidence="6">The sequence shown here is derived from an EMBL/GenBank/DDBJ whole genome shotgun (WGS) entry which is preliminary data.</text>
</comment>
<dbReference type="GO" id="GO:0016121">
    <property type="term" value="P:carotene catabolic process"/>
    <property type="evidence" value="ECO:0007669"/>
    <property type="project" value="TreeGrafter"/>
</dbReference>
<evidence type="ECO:0000256" key="5">
    <source>
        <dbReference type="PIRSR" id="PIRSR604294-1"/>
    </source>
</evidence>